<dbReference type="RefSeq" id="WP_253773677.1">
    <property type="nucleotide sequence ID" value="NZ_JAMTCK010000009.1"/>
</dbReference>
<comment type="caution">
    <text evidence="1">The sequence shown here is derived from an EMBL/GenBank/DDBJ whole genome shotgun (WGS) entry which is preliminary data.</text>
</comment>
<accession>A0AAE3GGZ1</accession>
<dbReference type="EMBL" id="JAMTCK010000009">
    <property type="protein sequence ID" value="MCP2167114.1"/>
    <property type="molecule type" value="Genomic_DNA"/>
</dbReference>
<reference evidence="1" key="1">
    <citation type="submission" date="2022-06" db="EMBL/GenBank/DDBJ databases">
        <title>Genomic Encyclopedia of Archaeal and Bacterial Type Strains, Phase II (KMG-II): from individual species to whole genera.</title>
        <authorList>
            <person name="Goeker M."/>
        </authorList>
    </citation>
    <scope>NUCLEOTIDE SEQUENCE</scope>
    <source>
        <strain evidence="1">DSM 43935</strain>
    </source>
</reference>
<evidence type="ECO:0000313" key="1">
    <source>
        <dbReference type="EMBL" id="MCP2167114.1"/>
    </source>
</evidence>
<proteinExistence type="predicted"/>
<gene>
    <name evidence="1" type="ORF">LX83_003987</name>
</gene>
<name>A0AAE3GGZ1_9PSEU</name>
<organism evidence="1 2">
    <name type="scientific">Goodfellowiella coeruleoviolacea</name>
    <dbReference type="NCBI Taxonomy" id="334858"/>
    <lineage>
        <taxon>Bacteria</taxon>
        <taxon>Bacillati</taxon>
        <taxon>Actinomycetota</taxon>
        <taxon>Actinomycetes</taxon>
        <taxon>Pseudonocardiales</taxon>
        <taxon>Pseudonocardiaceae</taxon>
        <taxon>Goodfellowiella</taxon>
    </lineage>
</organism>
<dbReference type="AlphaFoldDB" id="A0AAE3GGZ1"/>
<evidence type="ECO:0000313" key="2">
    <source>
        <dbReference type="Proteomes" id="UP001206128"/>
    </source>
</evidence>
<sequence length="66" mass="7173">MLHADRVLGQLAAMLSRSGWVELEQSTSAGGLEQSLLRRGQPVVLTLRQLVSDSPRFPLACQVVSI</sequence>
<keyword evidence="2" id="KW-1185">Reference proteome</keyword>
<dbReference type="Proteomes" id="UP001206128">
    <property type="component" value="Unassembled WGS sequence"/>
</dbReference>
<protein>
    <submittedName>
        <fullName evidence="1">Uncharacterized protein</fullName>
    </submittedName>
</protein>